<feature type="transmembrane region" description="Helical" evidence="1">
    <location>
        <begin position="12"/>
        <end position="33"/>
    </location>
</feature>
<proteinExistence type="predicted"/>
<dbReference type="Proteomes" id="UP000008710">
    <property type="component" value="Chromosome"/>
</dbReference>
<name>Q0SAF4_RHOJR</name>
<feature type="transmembrane region" description="Helical" evidence="1">
    <location>
        <begin position="186"/>
        <end position="211"/>
    </location>
</feature>
<keyword evidence="1" id="KW-0472">Membrane</keyword>
<dbReference type="PROSITE" id="PS50924">
    <property type="entry name" value="MHYT"/>
    <property type="match status" value="1"/>
</dbReference>
<dbReference type="AlphaFoldDB" id="Q0SAF4"/>
<dbReference type="RefSeq" id="WP_011596267.1">
    <property type="nucleotide sequence ID" value="NC_008268.1"/>
</dbReference>
<keyword evidence="1" id="KW-1133">Transmembrane helix</keyword>
<accession>Q0SAF4</accession>
<dbReference type="eggNOG" id="COG3300">
    <property type="taxonomic scope" value="Bacteria"/>
</dbReference>
<evidence type="ECO:0000256" key="1">
    <source>
        <dbReference type="PROSITE-ProRule" id="PRU00244"/>
    </source>
</evidence>
<feature type="transmembrane region" description="Helical" evidence="1">
    <location>
        <begin position="155"/>
        <end position="174"/>
    </location>
</feature>
<feature type="transmembrane region" description="Helical" evidence="1">
    <location>
        <begin position="83"/>
        <end position="103"/>
    </location>
</feature>
<evidence type="ECO:0000313" key="3">
    <source>
        <dbReference type="EMBL" id="ABG95482.1"/>
    </source>
</evidence>
<feature type="transmembrane region" description="Helical" evidence="1">
    <location>
        <begin position="223"/>
        <end position="248"/>
    </location>
</feature>
<dbReference type="OrthoDB" id="3763366at2"/>
<keyword evidence="1" id="KW-0812">Transmembrane</keyword>
<feature type="transmembrane region" description="Helical" evidence="1">
    <location>
        <begin position="45"/>
        <end position="63"/>
    </location>
</feature>
<dbReference type="PATRIC" id="fig|101510.16.peg.3706"/>
<evidence type="ECO:0000313" key="4">
    <source>
        <dbReference type="Proteomes" id="UP000008710"/>
    </source>
</evidence>
<dbReference type="HOGENOM" id="CLU_061170_0_0_11"/>
<feature type="transmembrane region" description="Helical" evidence="1">
    <location>
        <begin position="123"/>
        <end position="143"/>
    </location>
</feature>
<reference evidence="4" key="1">
    <citation type="journal article" date="2006" name="Proc. Natl. Acad. Sci. U.S.A.">
        <title>The complete genome of Rhodococcus sp. RHA1 provides insights into a catabolic powerhouse.</title>
        <authorList>
            <person name="McLeod M.P."/>
            <person name="Warren R.L."/>
            <person name="Hsiao W.W.L."/>
            <person name="Araki N."/>
            <person name="Myhre M."/>
            <person name="Fernandes C."/>
            <person name="Miyazawa D."/>
            <person name="Wong W."/>
            <person name="Lillquist A.L."/>
            <person name="Wang D."/>
            <person name="Dosanjh M."/>
            <person name="Hara H."/>
            <person name="Petrescu A."/>
            <person name="Morin R.D."/>
            <person name="Yang G."/>
            <person name="Stott J.M."/>
            <person name="Schein J.E."/>
            <person name="Shin H."/>
            <person name="Smailus D."/>
            <person name="Siddiqui A.S."/>
            <person name="Marra M.A."/>
            <person name="Jones S.J.M."/>
            <person name="Holt R."/>
            <person name="Brinkman F.S.L."/>
            <person name="Miyauchi K."/>
            <person name="Fukuda M."/>
            <person name="Davies J.E."/>
            <person name="Mohn W.W."/>
            <person name="Eltis L.D."/>
        </authorList>
    </citation>
    <scope>NUCLEOTIDE SEQUENCE [LARGE SCALE GENOMIC DNA]</scope>
    <source>
        <strain evidence="4">RHA1</strain>
    </source>
</reference>
<protein>
    <submittedName>
        <fullName evidence="3">Possible signalling protein</fullName>
    </submittedName>
</protein>
<dbReference type="Pfam" id="PF03707">
    <property type="entry name" value="MHYT"/>
    <property type="match status" value="1"/>
</dbReference>
<dbReference type="PANTHER" id="PTHR35152:SF1">
    <property type="entry name" value="DOMAIN SIGNALLING PROTEIN, PUTATIVE (AFU_ORTHOLOGUE AFUA_5G11310)-RELATED"/>
    <property type="match status" value="1"/>
</dbReference>
<feature type="domain" description="MHYT" evidence="2">
    <location>
        <begin position="10"/>
        <end position="210"/>
    </location>
</feature>
<organism evidence="3 4">
    <name type="scientific">Rhodococcus jostii (strain RHA1)</name>
    <dbReference type="NCBI Taxonomy" id="101510"/>
    <lineage>
        <taxon>Bacteria</taxon>
        <taxon>Bacillati</taxon>
        <taxon>Actinomycetota</taxon>
        <taxon>Actinomycetes</taxon>
        <taxon>Mycobacteriales</taxon>
        <taxon>Nocardiaceae</taxon>
        <taxon>Rhodococcus</taxon>
    </lineage>
</organism>
<dbReference type="InterPro" id="IPR005330">
    <property type="entry name" value="MHYT_dom"/>
</dbReference>
<dbReference type="EMBL" id="CP000431">
    <property type="protein sequence ID" value="ABG95482.1"/>
    <property type="molecule type" value="Genomic_DNA"/>
</dbReference>
<dbReference type="KEGG" id="rha:RHA1_ro03679"/>
<dbReference type="PANTHER" id="PTHR35152">
    <property type="entry name" value="DOMAIN SIGNALLING PROTEIN, PUTATIVE (AFU_ORTHOLOGUE AFUA_5G11310)-RELATED"/>
    <property type="match status" value="1"/>
</dbReference>
<evidence type="ECO:0000259" key="2">
    <source>
        <dbReference type="PROSITE" id="PS50924"/>
    </source>
</evidence>
<sequence>MSDDLQHFSMGTWIVALAAVTAFIGVFVGIASARKAVTAPNPRQRYLWLAWGALSLGGIGAWLPHYIAMVGFEVYGSVVRYDVLWIAVSFVVPVAAAAVALLIISPPPTKHRLPSASVEIGRLAGGAVLLGVGFTGMDLAIVASLEIQGSVDSDIVLTAASAVIGLVVGAGIMWSISALESRTLRLVASVIVAAGLVAMHYTGVFGLSVTVDPSVARPDGLEVFSILFPVFVLGMLVVTIPITALLMAPDRVAAELELEADMLAAESLAAESLAAETQGRELELQ</sequence>
<dbReference type="GO" id="GO:0016020">
    <property type="term" value="C:membrane"/>
    <property type="evidence" value="ECO:0007669"/>
    <property type="project" value="UniProtKB-UniRule"/>
</dbReference>
<gene>
    <name evidence="3" type="ordered locus">RHA1_ro03679</name>
</gene>